<dbReference type="OrthoDB" id="7586022at2"/>
<organism evidence="2 3">
    <name type="scientific">Sphingomonas sanxanigenens DSM 19645 = NX02</name>
    <dbReference type="NCBI Taxonomy" id="1123269"/>
    <lineage>
        <taxon>Bacteria</taxon>
        <taxon>Pseudomonadati</taxon>
        <taxon>Pseudomonadota</taxon>
        <taxon>Alphaproteobacteria</taxon>
        <taxon>Sphingomonadales</taxon>
        <taxon>Sphingomonadaceae</taxon>
        <taxon>Sphingomonas</taxon>
    </lineage>
</organism>
<dbReference type="HOGENOM" id="CLU_2636219_0_0_5"/>
<gene>
    <name evidence="2" type="ORF">NX02_03685</name>
</gene>
<accession>W0A632</accession>
<protein>
    <submittedName>
        <fullName evidence="2">Uncharacterized protein</fullName>
    </submittedName>
</protein>
<dbReference type="EMBL" id="CP006644">
    <property type="protein sequence ID" value="AHE52491.1"/>
    <property type="molecule type" value="Genomic_DNA"/>
</dbReference>
<dbReference type="RefSeq" id="WP_025290797.1">
    <property type="nucleotide sequence ID" value="NZ_CP006644.1"/>
</dbReference>
<sequence length="77" mass="8438">MRYRPGADSPAAGDPGAAARAAQPQRWTQTDITDLRRRLALGETESQIADGLMRPQEDIRRMAARLGLLSRLIPPQG</sequence>
<evidence type="ECO:0000313" key="3">
    <source>
        <dbReference type="Proteomes" id="UP000018851"/>
    </source>
</evidence>
<evidence type="ECO:0000313" key="2">
    <source>
        <dbReference type="EMBL" id="AHE52491.1"/>
    </source>
</evidence>
<name>W0A632_9SPHN</name>
<evidence type="ECO:0000256" key="1">
    <source>
        <dbReference type="SAM" id="MobiDB-lite"/>
    </source>
</evidence>
<dbReference type="Proteomes" id="UP000018851">
    <property type="component" value="Chromosome"/>
</dbReference>
<proteinExistence type="predicted"/>
<dbReference type="KEGG" id="ssan:NX02_03685"/>
<dbReference type="AlphaFoldDB" id="W0A632"/>
<keyword evidence="3" id="KW-1185">Reference proteome</keyword>
<feature type="compositionally biased region" description="Low complexity" evidence="1">
    <location>
        <begin position="1"/>
        <end position="26"/>
    </location>
</feature>
<feature type="region of interest" description="Disordered" evidence="1">
    <location>
        <begin position="1"/>
        <end position="31"/>
    </location>
</feature>
<reference evidence="2 3" key="1">
    <citation type="submission" date="2013-07" db="EMBL/GenBank/DDBJ databases">
        <title>Completed genome of Sphingomonas sanxanigenens NX02.</title>
        <authorList>
            <person name="Ma T."/>
            <person name="Huang H."/>
            <person name="Wu M."/>
            <person name="Li X."/>
            <person name="Li G."/>
        </authorList>
    </citation>
    <scope>NUCLEOTIDE SEQUENCE [LARGE SCALE GENOMIC DNA]</scope>
    <source>
        <strain evidence="2 3">NX02</strain>
    </source>
</reference>
<dbReference type="PATRIC" id="fig|1123269.5.peg.722"/>